<organism evidence="2 3">
    <name type="scientific">Thalassospira marina</name>
    <dbReference type="NCBI Taxonomy" id="2048283"/>
    <lineage>
        <taxon>Bacteria</taxon>
        <taxon>Pseudomonadati</taxon>
        <taxon>Pseudomonadota</taxon>
        <taxon>Alphaproteobacteria</taxon>
        <taxon>Rhodospirillales</taxon>
        <taxon>Thalassospiraceae</taxon>
        <taxon>Thalassospira</taxon>
    </lineage>
</organism>
<dbReference type="Gene3D" id="3.90.320.10">
    <property type="match status" value="1"/>
</dbReference>
<dbReference type="InterPro" id="IPR024432">
    <property type="entry name" value="Put_RecE_PDDEXK-like_dom"/>
</dbReference>
<protein>
    <recommendedName>
        <fullName evidence="1">Putative exodeoxyribonuclease 8 PDDEXK-like domain-containing protein</fullName>
    </recommendedName>
</protein>
<dbReference type="OrthoDB" id="3292504at2"/>
<dbReference type="EMBL" id="NWTK01000002">
    <property type="protein sequence ID" value="PKR55440.1"/>
    <property type="molecule type" value="Genomic_DNA"/>
</dbReference>
<dbReference type="InterPro" id="IPR011604">
    <property type="entry name" value="PDDEXK-like_dom_sf"/>
</dbReference>
<dbReference type="Proteomes" id="UP000233597">
    <property type="component" value="Unassembled WGS sequence"/>
</dbReference>
<accession>A0A2N3KY65</accession>
<dbReference type="RefSeq" id="WP_101264489.1">
    <property type="nucleotide sequence ID" value="NZ_NWTK01000002.1"/>
</dbReference>
<evidence type="ECO:0000313" key="3">
    <source>
        <dbReference type="Proteomes" id="UP000233597"/>
    </source>
</evidence>
<proteinExistence type="predicted"/>
<comment type="caution">
    <text evidence="2">The sequence shown here is derived from an EMBL/GenBank/DDBJ whole genome shotgun (WGS) entry which is preliminary data.</text>
</comment>
<dbReference type="AlphaFoldDB" id="A0A2N3KY65"/>
<gene>
    <name evidence="2" type="ORF">COO20_04520</name>
</gene>
<evidence type="ECO:0000259" key="1">
    <source>
        <dbReference type="Pfam" id="PF12684"/>
    </source>
</evidence>
<reference evidence="2 3" key="1">
    <citation type="submission" date="2017-09" db="EMBL/GenBank/DDBJ databases">
        <title>Biodiversity and function of Thalassospira species in the particle-attached aromatic-hydrocarbon-degrading consortia from the surface seawater of the South China Sea.</title>
        <authorList>
            <person name="Dong C."/>
            <person name="Liu R."/>
            <person name="Shao Z."/>
        </authorList>
    </citation>
    <scope>NUCLEOTIDE SEQUENCE [LARGE SCALE GENOMIC DNA]</scope>
    <source>
        <strain evidence="2 3">CSC1P2</strain>
    </source>
</reference>
<dbReference type="Pfam" id="PF12684">
    <property type="entry name" value="DUF3799"/>
    <property type="match status" value="1"/>
</dbReference>
<feature type="domain" description="Putative exodeoxyribonuclease 8 PDDEXK-like" evidence="1">
    <location>
        <begin position="37"/>
        <end position="271"/>
    </location>
</feature>
<sequence>MITEPGLYDDISNEDYHADPCPEPSLSCSGAKLIVNECPLKFWYQNKRLNPDAPVQERKRHFDVGQAAHDKLLLADHFDSQYFILPEGFNAAATKKWADAIAAKEEAEAAGKTALRHDDYKMVVALVDAVKDHPFASSAFQNIIPERSGFYRDREFGFWCRVRFDAWPVNGTIFADMKNVRSAKPADFSKQAADLGYYQQDAWYQDAYRELTGDEMRAFVFVVIEKEPPYCVSVIQLERPAVEWGRIANRRAKEIFARGLETGHWPSYADNVVGVNLPTWKEYQLEDTFGLGAKDISANRPLAAE</sequence>
<name>A0A2N3KY65_9PROT</name>
<evidence type="ECO:0000313" key="2">
    <source>
        <dbReference type="EMBL" id="PKR55440.1"/>
    </source>
</evidence>